<accession>A0A0K2SQC2</accession>
<dbReference type="Pfam" id="PF08239">
    <property type="entry name" value="SH3_3"/>
    <property type="match status" value="1"/>
</dbReference>
<dbReference type="RefSeq" id="WP_068140250.1">
    <property type="nucleotide sequence ID" value="NZ_AP014924.1"/>
</dbReference>
<dbReference type="Gene3D" id="2.30.30.40">
    <property type="entry name" value="SH3 Domains"/>
    <property type="match status" value="1"/>
</dbReference>
<protein>
    <recommendedName>
        <fullName evidence="2">SH3b domain-containing protein</fullName>
    </recommendedName>
</protein>
<dbReference type="AlphaFoldDB" id="A0A0K2SQC2"/>
<feature type="transmembrane region" description="Helical" evidence="1">
    <location>
        <begin position="38"/>
        <end position="58"/>
    </location>
</feature>
<evidence type="ECO:0000256" key="1">
    <source>
        <dbReference type="SAM" id="Phobius"/>
    </source>
</evidence>
<gene>
    <name evidence="3" type="ORF">LIP_3212</name>
</gene>
<dbReference type="KEGG" id="lpil:LIP_3212"/>
<reference evidence="4" key="1">
    <citation type="submission" date="2015-07" db="EMBL/GenBank/DDBJ databases">
        <title>Complete genome sequence and phylogenetic analysis of Limnochorda pilosa.</title>
        <authorList>
            <person name="Watanabe M."/>
            <person name="Kojima H."/>
            <person name="Fukui M."/>
        </authorList>
    </citation>
    <scope>NUCLEOTIDE SEQUENCE [LARGE SCALE GENOMIC DNA]</scope>
    <source>
        <strain evidence="4">HC45</strain>
    </source>
</reference>
<keyword evidence="1" id="KW-1133">Transmembrane helix</keyword>
<keyword evidence="1" id="KW-0472">Membrane</keyword>
<dbReference type="EMBL" id="AP014924">
    <property type="protein sequence ID" value="BAS29029.1"/>
    <property type="molecule type" value="Genomic_DNA"/>
</dbReference>
<dbReference type="InterPro" id="IPR003646">
    <property type="entry name" value="SH3-like_bac-type"/>
</dbReference>
<organism evidence="3 4">
    <name type="scientific">Limnochorda pilosa</name>
    <dbReference type="NCBI Taxonomy" id="1555112"/>
    <lineage>
        <taxon>Bacteria</taxon>
        <taxon>Bacillati</taxon>
        <taxon>Bacillota</taxon>
        <taxon>Limnochordia</taxon>
        <taxon>Limnochordales</taxon>
        <taxon>Limnochordaceae</taxon>
        <taxon>Limnochorda</taxon>
    </lineage>
</organism>
<feature type="domain" description="SH3b" evidence="2">
    <location>
        <begin position="77"/>
        <end position="139"/>
    </location>
</feature>
<evidence type="ECO:0000313" key="4">
    <source>
        <dbReference type="Proteomes" id="UP000065807"/>
    </source>
</evidence>
<dbReference type="SMART" id="SM00287">
    <property type="entry name" value="SH3b"/>
    <property type="match status" value="1"/>
</dbReference>
<sequence length="146" mass="15828">MMVPARSTPSNPSSLPPAAAIARERLLRRRQRRAHRSVHWVDVLGWAAVILFVGWLVFLQYGDPSLILEGPLPVPGATTMVVTGARVNVREAPDLGAAVIGQVVRGDRVAVRDSWGGWYRIVSGGPAGWMHGDFLEPMQGAPSSDR</sequence>
<name>A0A0K2SQC2_LIMPI</name>
<evidence type="ECO:0000313" key="3">
    <source>
        <dbReference type="EMBL" id="BAS29029.1"/>
    </source>
</evidence>
<dbReference type="Proteomes" id="UP000065807">
    <property type="component" value="Chromosome"/>
</dbReference>
<reference evidence="4" key="2">
    <citation type="journal article" date="2016" name="Int. J. Syst. Evol. Microbiol.">
        <title>Complete genome sequence and cell structure of Limnochorda pilosa, a Gram-negative spore-former within the phylum Firmicutes.</title>
        <authorList>
            <person name="Watanabe M."/>
            <person name="Kojima H."/>
            <person name="Fukui M."/>
        </authorList>
    </citation>
    <scope>NUCLEOTIDE SEQUENCE [LARGE SCALE GENOMIC DNA]</scope>
    <source>
        <strain evidence="4">HC45</strain>
    </source>
</reference>
<proteinExistence type="predicted"/>
<dbReference type="OrthoDB" id="9808890at2"/>
<dbReference type="PROSITE" id="PS51781">
    <property type="entry name" value="SH3B"/>
    <property type="match status" value="1"/>
</dbReference>
<keyword evidence="1" id="KW-0812">Transmembrane</keyword>
<keyword evidence="4" id="KW-1185">Reference proteome</keyword>
<evidence type="ECO:0000259" key="2">
    <source>
        <dbReference type="PROSITE" id="PS51781"/>
    </source>
</evidence>